<dbReference type="InterPro" id="IPR027417">
    <property type="entry name" value="P-loop_NTPase"/>
</dbReference>
<dbReference type="GO" id="GO:0005524">
    <property type="term" value="F:ATP binding"/>
    <property type="evidence" value="ECO:0007669"/>
    <property type="project" value="UniProtKB-UniRule"/>
</dbReference>
<evidence type="ECO:0000256" key="4">
    <source>
        <dbReference type="ARBA" id="ARBA00022840"/>
    </source>
</evidence>
<evidence type="ECO:0000313" key="11">
    <source>
        <dbReference type="EMBL" id="RHY74461.1"/>
    </source>
</evidence>
<reference evidence="14 17" key="1">
    <citation type="journal article" date="2018" name="J. Invertebr. Pathol.">
        <title>New genotyping method for the causative agent of crayfish plague (Aphanomyces astaci) based on whole genome data.</title>
        <authorList>
            <person name="Minardi D."/>
            <person name="Studholme D.J."/>
            <person name="van der Giezen M."/>
            <person name="Pretto T."/>
            <person name="Oidtmann B."/>
        </authorList>
    </citation>
    <scope>NUCLEOTIDE SEQUENCE [LARGE SCALE GENOMIC DNA]</scope>
    <source>
        <strain evidence="14 17">KB13</strain>
    </source>
</reference>
<dbReference type="Proteomes" id="UP000285712">
    <property type="component" value="Unassembled WGS sequence"/>
</dbReference>
<dbReference type="FunFam" id="2.60.120.1030:FF:000001">
    <property type="entry name" value="Protein CLP1 homolog 5"/>
    <property type="match status" value="1"/>
</dbReference>
<keyword evidence="4 6" id="KW-0067">ATP-binding</keyword>
<dbReference type="Gene3D" id="2.60.120.1030">
    <property type="entry name" value="Clp1, DNA binding domain"/>
    <property type="match status" value="1"/>
</dbReference>
<dbReference type="Pfam" id="PF06807">
    <property type="entry name" value="Clp1"/>
    <property type="match status" value="1"/>
</dbReference>
<evidence type="ECO:0000256" key="1">
    <source>
        <dbReference type="ARBA" id="ARBA00004123"/>
    </source>
</evidence>
<evidence type="ECO:0000259" key="9">
    <source>
        <dbReference type="Pfam" id="PF16575"/>
    </source>
</evidence>
<dbReference type="Pfam" id="PF16573">
    <property type="entry name" value="CLP1_N"/>
    <property type="match status" value="1"/>
</dbReference>
<dbReference type="EMBL" id="QUTI01017572">
    <property type="protein sequence ID" value="RLO10641.1"/>
    <property type="molecule type" value="Genomic_DNA"/>
</dbReference>
<evidence type="ECO:0000259" key="8">
    <source>
        <dbReference type="Pfam" id="PF16573"/>
    </source>
</evidence>
<dbReference type="SUPFAM" id="SSF52540">
    <property type="entry name" value="P-loop containing nucleoside triphosphate hydrolases"/>
    <property type="match status" value="1"/>
</dbReference>
<dbReference type="Gene3D" id="3.40.50.300">
    <property type="entry name" value="P-loop containing nucleotide triphosphate hydrolases"/>
    <property type="match status" value="1"/>
</dbReference>
<gene>
    <name evidence="14" type="ORF">DYB28_006869</name>
    <name evidence="11" type="ORF">DYB30_001206</name>
    <name evidence="12" type="ORF">DYB35_003461</name>
    <name evidence="13" type="ORF">DYB37_003460</name>
    <name evidence="10" type="ORF">DYB38_000586</name>
</gene>
<dbReference type="InterPro" id="IPR032324">
    <property type="entry name" value="Clp1_N"/>
</dbReference>
<proteinExistence type="inferred from homology"/>
<comment type="function">
    <text evidence="6">Required for endonucleolytic cleavage during polyadenylation-dependent pre-mRNA 3'-end formation.</text>
</comment>
<feature type="binding site" evidence="6">
    <location>
        <begin position="118"/>
        <end position="123"/>
    </location>
    <ligand>
        <name>ATP</name>
        <dbReference type="ChEBI" id="CHEBI:30616"/>
    </ligand>
</feature>
<dbReference type="InterPro" id="IPR010655">
    <property type="entry name" value="Clp1_C"/>
</dbReference>
<dbReference type="Proteomes" id="UP000266643">
    <property type="component" value="Unassembled WGS sequence"/>
</dbReference>
<dbReference type="InterPro" id="IPR038239">
    <property type="entry name" value="Clp1_N_sf"/>
</dbReference>
<evidence type="ECO:0000313" key="16">
    <source>
        <dbReference type="Proteomes" id="UP000266643"/>
    </source>
</evidence>
<dbReference type="GO" id="GO:0031124">
    <property type="term" value="P:mRNA 3'-end processing"/>
    <property type="evidence" value="ECO:0007669"/>
    <property type="project" value="UniProtKB-UniRule"/>
</dbReference>
<evidence type="ECO:0000313" key="18">
    <source>
        <dbReference type="Proteomes" id="UP000285430"/>
    </source>
</evidence>
<comment type="similarity">
    <text evidence="6">Belongs to the Clp1 family. Clp1 subfamily.</text>
</comment>
<dbReference type="GO" id="GO:0006388">
    <property type="term" value="P:tRNA splicing, via endonucleolytic cleavage and ligation"/>
    <property type="evidence" value="ECO:0007669"/>
    <property type="project" value="TreeGrafter"/>
</dbReference>
<evidence type="ECO:0000256" key="6">
    <source>
        <dbReference type="HAMAP-Rule" id="MF_03035"/>
    </source>
</evidence>
<evidence type="ECO:0000313" key="10">
    <source>
        <dbReference type="EMBL" id="RHY60639.1"/>
    </source>
</evidence>
<dbReference type="Gene3D" id="2.40.30.330">
    <property type="entry name" value="Pre-mRNA cleavage complex subunit Clp1, C-terminal domain"/>
    <property type="match status" value="1"/>
</dbReference>
<evidence type="ECO:0000256" key="3">
    <source>
        <dbReference type="ARBA" id="ARBA00022741"/>
    </source>
</evidence>
<dbReference type="VEuPathDB" id="FungiDB:H257_11422"/>
<dbReference type="Proteomes" id="UP000275652">
    <property type="component" value="Unassembled WGS sequence"/>
</dbReference>
<dbReference type="InterPro" id="IPR032319">
    <property type="entry name" value="CLP1_P"/>
</dbReference>
<dbReference type="InterPro" id="IPR028606">
    <property type="entry name" value="Clp1"/>
</dbReference>
<dbReference type="InterPro" id="IPR045116">
    <property type="entry name" value="Clp1/Grc3"/>
</dbReference>
<dbReference type="Proteomes" id="UP000265716">
    <property type="component" value="Unassembled WGS sequence"/>
</dbReference>
<evidence type="ECO:0000256" key="5">
    <source>
        <dbReference type="ARBA" id="ARBA00023242"/>
    </source>
</evidence>
<evidence type="ECO:0000313" key="19">
    <source>
        <dbReference type="Proteomes" id="UP000285712"/>
    </source>
</evidence>
<dbReference type="Pfam" id="PF16575">
    <property type="entry name" value="CLP1_P"/>
    <property type="match status" value="1"/>
</dbReference>
<keyword evidence="5 6" id="KW-0539">Nucleus</keyword>
<keyword evidence="3 6" id="KW-0547">Nucleotide-binding</keyword>
<comment type="caution">
    <text evidence="6">Lacks conserved residue(s) required for the propagation of feature annotation.</text>
</comment>
<dbReference type="EMBL" id="QUTC01005042">
    <property type="protein sequence ID" value="RHY60639.1"/>
    <property type="molecule type" value="Genomic_DNA"/>
</dbReference>
<evidence type="ECO:0000313" key="12">
    <source>
        <dbReference type="EMBL" id="RHY95487.1"/>
    </source>
</evidence>
<dbReference type="HAMAP" id="MF_03035">
    <property type="entry name" value="Clp1"/>
    <property type="match status" value="1"/>
</dbReference>
<protein>
    <recommendedName>
        <fullName evidence="6">Protein CLP1 homolog</fullName>
    </recommendedName>
</protein>
<sequence>MDTRPAEKVVLREYTEYRFEVHGDEEVTIRLHSGTAELFGVELAKEKEYHFRKCQVAIFTYHGCELSLQGERASAYTSSDETPMPPIVNIHTQLDQIRRHALETRGAGPRVLVTGPSDTGKSTVSRILLNYALRMSMKPTFVDLDVAHGSLSVPGTVAATPLEMNCLSVEDEFILTAPLAYFYGHAEVKENPELYKHQVSELATRVNERLANDADVNASGVIINTSSWIDGAGYQVLLHCIQAFHVDLVIVLGQDKLHSELQRDLASTASTSVIKLPRSDGVVQRSNQQRHQLRMDRFHEYFYGKHLHSTLPMQSPFEFAPHSVDYDVDDLHIYRIQGPLCSYLSVSQVMLPVGQTHDMVRLRVVPADLTSDLNHCMAAVSHPPSGNGDRDDDDDEQQLLGSSAAGFVLMYERPISKSVNVAQGKVTLLVPCPGPLPSKNLIVGTLKFME</sequence>
<reference evidence="15 16" key="2">
    <citation type="submission" date="2018-08" db="EMBL/GenBank/DDBJ databases">
        <title>Aphanomyces genome sequencing and annotation.</title>
        <authorList>
            <person name="Minardi D."/>
            <person name="Oidtmann B."/>
            <person name="Van Der Giezen M."/>
            <person name="Studholme D.J."/>
        </authorList>
    </citation>
    <scope>NUCLEOTIDE SEQUENCE [LARGE SCALE GENOMIC DNA]</scope>
    <source>
        <strain evidence="11 16">D2</strain>
        <strain evidence="13 18">Da</strain>
        <strain evidence="10 15">SA</strain>
        <strain evidence="12 19">Sv</strain>
    </source>
</reference>
<keyword evidence="2 6" id="KW-0507">mRNA processing</keyword>
<feature type="domain" description="Clp1 C-terminal" evidence="7">
    <location>
        <begin position="320"/>
        <end position="450"/>
    </location>
</feature>
<dbReference type="InterPro" id="IPR038238">
    <property type="entry name" value="Clp1_C_sf"/>
</dbReference>
<evidence type="ECO:0000313" key="17">
    <source>
        <dbReference type="Proteomes" id="UP000275652"/>
    </source>
</evidence>
<evidence type="ECO:0000313" key="13">
    <source>
        <dbReference type="EMBL" id="RHZ34285.1"/>
    </source>
</evidence>
<dbReference type="EMBL" id="QUTH01000324">
    <property type="protein sequence ID" value="RHZ34285.1"/>
    <property type="molecule type" value="Genomic_DNA"/>
</dbReference>
<organism evidence="11 16">
    <name type="scientific">Aphanomyces astaci</name>
    <name type="common">Crayfish plague agent</name>
    <dbReference type="NCBI Taxonomy" id="112090"/>
    <lineage>
        <taxon>Eukaryota</taxon>
        <taxon>Sar</taxon>
        <taxon>Stramenopiles</taxon>
        <taxon>Oomycota</taxon>
        <taxon>Saprolegniomycetes</taxon>
        <taxon>Saprolegniales</taxon>
        <taxon>Verrucalvaceae</taxon>
        <taxon>Aphanomyces</taxon>
    </lineage>
</organism>
<dbReference type="EMBL" id="QUTG01002607">
    <property type="protein sequence ID" value="RHY95487.1"/>
    <property type="molecule type" value="Genomic_DNA"/>
</dbReference>
<feature type="binding site" evidence="6">
    <location>
        <position position="16"/>
    </location>
    <ligand>
        <name>ATP</name>
        <dbReference type="ChEBI" id="CHEBI:30616"/>
    </ligand>
</feature>
<evidence type="ECO:0000313" key="14">
    <source>
        <dbReference type="EMBL" id="RLO10641.1"/>
    </source>
</evidence>
<dbReference type="EMBL" id="QUTD01003006">
    <property type="protein sequence ID" value="RHY74461.1"/>
    <property type="molecule type" value="Genomic_DNA"/>
</dbReference>
<dbReference type="AlphaFoldDB" id="A0A397E7R1"/>
<name>A0A397E7R1_APHAT</name>
<feature type="domain" description="Clp1 P-loop" evidence="9">
    <location>
        <begin position="115"/>
        <end position="304"/>
    </location>
</feature>
<dbReference type="GO" id="GO:0051731">
    <property type="term" value="F:polynucleotide 5'-hydroxyl-kinase activity"/>
    <property type="evidence" value="ECO:0007669"/>
    <property type="project" value="InterPro"/>
</dbReference>
<evidence type="ECO:0000313" key="15">
    <source>
        <dbReference type="Proteomes" id="UP000265716"/>
    </source>
</evidence>
<dbReference type="GO" id="GO:0005849">
    <property type="term" value="C:mRNA cleavage factor complex"/>
    <property type="evidence" value="ECO:0007669"/>
    <property type="project" value="InterPro"/>
</dbReference>
<evidence type="ECO:0000259" key="7">
    <source>
        <dbReference type="Pfam" id="PF06807"/>
    </source>
</evidence>
<evidence type="ECO:0000256" key="2">
    <source>
        <dbReference type="ARBA" id="ARBA00022664"/>
    </source>
</evidence>
<comment type="subcellular location">
    <subcellularLocation>
        <location evidence="1 6">Nucleus</location>
    </subcellularLocation>
</comment>
<dbReference type="PANTHER" id="PTHR12755">
    <property type="entry name" value="CLEAVAGE/POLYADENYLATION FACTOR IA SUBUNIT CLP1P"/>
    <property type="match status" value="1"/>
</dbReference>
<dbReference type="PANTHER" id="PTHR12755:SF6">
    <property type="entry name" value="POLYRIBONUCLEOTIDE 5'-HYDROXYL-KINASE CLP1"/>
    <property type="match status" value="1"/>
</dbReference>
<accession>A0A397E7R1</accession>
<feature type="domain" description="Clp1 N-terminal" evidence="8">
    <location>
        <begin position="11"/>
        <end position="101"/>
    </location>
</feature>
<dbReference type="Proteomes" id="UP000285430">
    <property type="component" value="Unassembled WGS sequence"/>
</dbReference>
<comment type="caution">
    <text evidence="11">The sequence shown here is derived from an EMBL/GenBank/DDBJ whole genome shotgun (WGS) entry which is preliminary data.</text>
</comment>